<dbReference type="GO" id="GO:0000727">
    <property type="term" value="P:double-strand break repair via break-induced replication"/>
    <property type="evidence" value="ECO:0007669"/>
    <property type="project" value="TreeGrafter"/>
</dbReference>
<evidence type="ECO:0000313" key="9">
    <source>
        <dbReference type="EMBL" id="KPP73026.1"/>
    </source>
</evidence>
<proteinExistence type="predicted"/>
<dbReference type="PANTHER" id="PTHR11630:SF75">
    <property type="entry name" value="MINICHROMOSOME MAINTENANCE DOMAIN-CONTAINING PROTEIN 2"/>
    <property type="match status" value="1"/>
</dbReference>
<feature type="domain" description="MCMDC2 N-terminal" evidence="8">
    <location>
        <begin position="35"/>
        <end position="134"/>
    </location>
</feature>
<dbReference type="InterPro" id="IPR041562">
    <property type="entry name" value="MCM_lid"/>
</dbReference>
<dbReference type="GO" id="GO:0005634">
    <property type="term" value="C:nucleus"/>
    <property type="evidence" value="ECO:0007669"/>
    <property type="project" value="TreeGrafter"/>
</dbReference>
<feature type="non-terminal residue" evidence="9">
    <location>
        <position position="1"/>
    </location>
</feature>
<protein>
    <recommendedName>
        <fullName evidence="6">Minichromosome maintenance domain-containing protein 2</fullName>
    </recommendedName>
</protein>
<gene>
    <name evidence="9" type="ORF">Z043_107919</name>
</gene>
<accession>A0A0P7VHR3</accession>
<evidence type="ECO:0000256" key="1">
    <source>
        <dbReference type="ARBA" id="ARBA00022553"/>
    </source>
</evidence>
<reference evidence="9 10" key="1">
    <citation type="submission" date="2015-08" db="EMBL/GenBank/DDBJ databases">
        <title>The genome of the Asian arowana (Scleropages formosus).</title>
        <authorList>
            <person name="Tan M.H."/>
            <person name="Gan H.M."/>
            <person name="Croft L.J."/>
            <person name="Austin C.M."/>
        </authorList>
    </citation>
    <scope>NUCLEOTIDE SEQUENCE [LARGE SCALE GENOMIC DNA]</scope>
    <source>
        <strain evidence="9">Aro1</strain>
    </source>
</reference>
<comment type="caution">
    <text evidence="9">The sequence shown here is derived from an EMBL/GenBank/DDBJ whole genome shotgun (WGS) entry which is preliminary data.</text>
</comment>
<dbReference type="FunFam" id="3.40.50.300:FF:001155">
    <property type="entry name" value="minichromosome maintenance domain-containing protein 2"/>
    <property type="match status" value="1"/>
</dbReference>
<dbReference type="GO" id="GO:0017116">
    <property type="term" value="F:single-stranded DNA helicase activity"/>
    <property type="evidence" value="ECO:0007669"/>
    <property type="project" value="TreeGrafter"/>
</dbReference>
<keyword evidence="2" id="KW-0227">DNA damage</keyword>
<dbReference type="Proteomes" id="UP000034805">
    <property type="component" value="Unassembled WGS sequence"/>
</dbReference>
<dbReference type="Pfam" id="PF17855">
    <property type="entry name" value="MCM_lid"/>
    <property type="match status" value="1"/>
</dbReference>
<dbReference type="Gene3D" id="3.40.50.300">
    <property type="entry name" value="P-loop containing nucleotide triphosphate hydrolases"/>
    <property type="match status" value="1"/>
</dbReference>
<keyword evidence="1" id="KW-0597">Phosphoprotein</keyword>
<feature type="domain" description="MCM AAA-lid" evidence="7">
    <location>
        <begin position="570"/>
        <end position="640"/>
    </location>
</feature>
<dbReference type="GO" id="GO:0003677">
    <property type="term" value="F:DNA binding"/>
    <property type="evidence" value="ECO:0007669"/>
    <property type="project" value="InterPro"/>
</dbReference>
<dbReference type="GO" id="GO:0051321">
    <property type="term" value="P:meiotic cell cycle"/>
    <property type="evidence" value="ECO:0007669"/>
    <property type="project" value="UniProtKB-KW"/>
</dbReference>
<evidence type="ECO:0000256" key="6">
    <source>
        <dbReference type="ARBA" id="ARBA00067689"/>
    </source>
</evidence>
<keyword evidence="4" id="KW-0469">Meiosis</keyword>
<evidence type="ECO:0000256" key="3">
    <source>
        <dbReference type="ARBA" id="ARBA00023204"/>
    </source>
</evidence>
<dbReference type="Pfam" id="PF26063">
    <property type="entry name" value="MCMDC2_N"/>
    <property type="match status" value="1"/>
</dbReference>
<dbReference type="EMBL" id="JARO02002301">
    <property type="protein sequence ID" value="KPP73026.1"/>
    <property type="molecule type" value="Genomic_DNA"/>
</dbReference>
<evidence type="ECO:0000256" key="4">
    <source>
        <dbReference type="ARBA" id="ARBA00023254"/>
    </source>
</evidence>
<evidence type="ECO:0000313" key="10">
    <source>
        <dbReference type="Proteomes" id="UP000034805"/>
    </source>
</evidence>
<evidence type="ECO:0000259" key="8">
    <source>
        <dbReference type="Pfam" id="PF26063"/>
    </source>
</evidence>
<dbReference type="InterPro" id="IPR031327">
    <property type="entry name" value="MCM"/>
</dbReference>
<evidence type="ECO:0000256" key="5">
    <source>
        <dbReference type="ARBA" id="ARBA00059210"/>
    </source>
</evidence>
<organism evidence="9 10">
    <name type="scientific">Scleropages formosus</name>
    <name type="common">Asian bonytongue</name>
    <name type="synonym">Osteoglossum formosum</name>
    <dbReference type="NCBI Taxonomy" id="113540"/>
    <lineage>
        <taxon>Eukaryota</taxon>
        <taxon>Metazoa</taxon>
        <taxon>Chordata</taxon>
        <taxon>Craniata</taxon>
        <taxon>Vertebrata</taxon>
        <taxon>Euteleostomi</taxon>
        <taxon>Actinopterygii</taxon>
        <taxon>Neopterygii</taxon>
        <taxon>Teleostei</taxon>
        <taxon>Osteoglossocephala</taxon>
        <taxon>Osteoglossomorpha</taxon>
        <taxon>Osteoglossiformes</taxon>
        <taxon>Osteoglossidae</taxon>
        <taxon>Scleropages</taxon>
    </lineage>
</organism>
<keyword evidence="3" id="KW-0234">DNA repair</keyword>
<dbReference type="GO" id="GO:0005524">
    <property type="term" value="F:ATP binding"/>
    <property type="evidence" value="ECO:0007669"/>
    <property type="project" value="InterPro"/>
</dbReference>
<comment type="function">
    <text evidence="5">Plays an important role in meiotic recombination and associated DNA double-strand break repair.</text>
</comment>
<evidence type="ECO:0000256" key="2">
    <source>
        <dbReference type="ARBA" id="ARBA00022763"/>
    </source>
</evidence>
<evidence type="ECO:0000259" key="7">
    <source>
        <dbReference type="Pfam" id="PF17855"/>
    </source>
</evidence>
<name>A0A0P7VHR3_SCLFO</name>
<dbReference type="STRING" id="113540.ENSSFOP00015026539"/>
<dbReference type="PANTHER" id="PTHR11630">
    <property type="entry name" value="DNA REPLICATION LICENSING FACTOR MCM FAMILY MEMBER"/>
    <property type="match status" value="1"/>
</dbReference>
<dbReference type="InterPro" id="IPR027417">
    <property type="entry name" value="P-loop_NTPase"/>
</dbReference>
<dbReference type="InterPro" id="IPR058769">
    <property type="entry name" value="MCMDC2_N"/>
</dbReference>
<sequence>ERGGRGVKEGVRVEIMAGFAETEVDMEMMRETMEMKEAVISYLDRSGGLARLIRDCEAFGGSQQTEAICRFCVSVRPSEVMDTDARLGDCVLHRPLQATALFQSVCFLAIKTLSLIKKIHTENQVNVVLRLVNLPPLPGYSLDLCEFPRGYGPMRPLLVEGLVVAMTRITKYTQGARFLCTEATCPCSTGFHHIRVHAPGATESATVRSDFTCKLCSSPLVEDVKFRVLGDKQLVEVIHASAVDVLGVQPPCSVRFQSVTLFLRDELCNSMKIGRLYRVVGIPAYVHQWPHVIWSVEASSIQPWGPKRSGIVSGNFRSLLAATACSPWRFSAVVSNMFGSPVVPPGYFSTLKLCLLLSLVQTEGDNAHPFHHLDVLALTNDSLVIDRLMTYGLGLASRGIRHQVTREIQASLSEDAHGAGTANIHGGDALLASGGICLLGDLATYRKDKIDALQSALETRTATVFIPGKKYGEDACQQLSFQIQCNFWALDDVATPTKRVFKGNSGVVGSVEMGLVPAQIAEAFGLVIQCRSDRYQFPLTIHTLRQAVTPGEPLYPACMQFTTQDYQELLAYARGLQVELSPQAEKMIHGYYMASRRVRSMLSVTSLRLLISLAEAHSKLSLRTKVLQEDAVLAVLLCEATLTLKYGASALVLPPDALFPCALHDVESLHRRDVALQQLQQQILKFVYSYAPDSTSYTAKE</sequence>
<dbReference type="AlphaFoldDB" id="A0A0P7VHR3"/>